<dbReference type="Pfam" id="PF00078">
    <property type="entry name" value="RVT_1"/>
    <property type="match status" value="1"/>
</dbReference>
<dbReference type="Gene3D" id="3.30.70.270">
    <property type="match status" value="1"/>
</dbReference>
<dbReference type="CDD" id="cd01647">
    <property type="entry name" value="RT_LTR"/>
    <property type="match status" value="1"/>
</dbReference>
<evidence type="ECO:0000313" key="3">
    <source>
        <dbReference type="RefSeq" id="XP_014672358.1"/>
    </source>
</evidence>
<dbReference type="Gene3D" id="3.10.10.10">
    <property type="entry name" value="HIV Type 1 Reverse Transcriptase, subunit A, domain 1"/>
    <property type="match status" value="1"/>
</dbReference>
<dbReference type="Proteomes" id="UP000695022">
    <property type="component" value="Unplaced"/>
</dbReference>
<accession>A0ABM1EJI7</accession>
<dbReference type="GeneID" id="106812875"/>
<dbReference type="InterPro" id="IPR043502">
    <property type="entry name" value="DNA/RNA_pol_sf"/>
</dbReference>
<gene>
    <name evidence="3" type="primary">LOC106812875</name>
</gene>
<organism evidence="2 3">
    <name type="scientific">Priapulus caudatus</name>
    <name type="common">Priapulid worm</name>
    <dbReference type="NCBI Taxonomy" id="37621"/>
    <lineage>
        <taxon>Eukaryota</taxon>
        <taxon>Metazoa</taxon>
        <taxon>Ecdysozoa</taxon>
        <taxon>Scalidophora</taxon>
        <taxon>Priapulida</taxon>
        <taxon>Priapulimorpha</taxon>
        <taxon>Priapulimorphida</taxon>
        <taxon>Priapulidae</taxon>
        <taxon>Priapulus</taxon>
    </lineage>
</organism>
<name>A0ABM1EJI7_PRICU</name>
<evidence type="ECO:0000259" key="1">
    <source>
        <dbReference type="Pfam" id="PF00078"/>
    </source>
</evidence>
<protein>
    <submittedName>
        <fullName evidence="3">Uncharacterized protein LOC106812875</fullName>
    </submittedName>
</protein>
<dbReference type="Gene3D" id="2.40.70.10">
    <property type="entry name" value="Acid Proteases"/>
    <property type="match status" value="1"/>
</dbReference>
<dbReference type="InterPro" id="IPR000477">
    <property type="entry name" value="RT_dom"/>
</dbReference>
<dbReference type="InterPro" id="IPR043128">
    <property type="entry name" value="Rev_trsase/Diguanyl_cyclase"/>
</dbReference>
<dbReference type="InterPro" id="IPR021109">
    <property type="entry name" value="Peptidase_aspartic_dom_sf"/>
</dbReference>
<proteinExistence type="predicted"/>
<reference evidence="3" key="1">
    <citation type="submission" date="2025-08" db="UniProtKB">
        <authorList>
            <consortium name="RefSeq"/>
        </authorList>
    </citation>
    <scope>IDENTIFICATION</scope>
</reference>
<keyword evidence="2" id="KW-1185">Reference proteome</keyword>
<dbReference type="PANTHER" id="PTHR37984:SF8">
    <property type="entry name" value="CCHC-TYPE DOMAIN-CONTAINING PROTEIN"/>
    <property type="match status" value="1"/>
</dbReference>
<feature type="domain" description="Reverse transcriptase" evidence="1">
    <location>
        <begin position="362"/>
        <end position="484"/>
    </location>
</feature>
<dbReference type="InterPro" id="IPR050951">
    <property type="entry name" value="Retrovirus_Pol_polyprotein"/>
</dbReference>
<sequence length="489" mass="56143">MTRDRVVLGIRENETREDLLKIRKLDLDRCIDVCRAAQSVSLCDRGLKPVMPDTVHKIRARFPEVKDKQYVTLQKEQCRFCNFSHVMKKEKCPAFSKTCHICGEKNHFKSKFPDNMRRRQQKQRVSAPFRTGRGRVNQLKEEYYDDVSASNSDYEWCNTVTAQEKRLSVQAVTCVSPTSRMTKCRMMVGGSEVDFQVDTGASVNMLPSRFADKIERYRGVLNMWNKAVHKPAGTCRMKVTNPRNNRRYSVPFVVFEDERQPILGYQTSVQMNLIQVQHGNFDVVAAMSTKDAFAEVYDKKLGELPSTQHLNVRAGAIPVANRRVPIAVRPKLKMELERLKELNVISPVEEPTPWVSQMVVAHKKSGALRICINPHELNKALLREHYTLPVLDDALHELSDSRVFSKTDLASGYWHVKLDRESSLLTTFQTCFGRFRWLRLPFGLCVSSEIFQRKLLEALSDLPGVLCIADNVVVHARTMPEHDERLGNF</sequence>
<dbReference type="RefSeq" id="XP_014672358.1">
    <property type="nucleotide sequence ID" value="XM_014816872.1"/>
</dbReference>
<dbReference type="SUPFAM" id="SSF50630">
    <property type="entry name" value="Acid proteases"/>
    <property type="match status" value="1"/>
</dbReference>
<dbReference type="PANTHER" id="PTHR37984">
    <property type="entry name" value="PROTEIN CBG26694"/>
    <property type="match status" value="1"/>
</dbReference>
<evidence type="ECO:0000313" key="2">
    <source>
        <dbReference type="Proteomes" id="UP000695022"/>
    </source>
</evidence>
<dbReference type="SUPFAM" id="SSF56672">
    <property type="entry name" value="DNA/RNA polymerases"/>
    <property type="match status" value="1"/>
</dbReference>